<reference evidence="2" key="2">
    <citation type="submission" date="2023-06" db="EMBL/GenBank/DDBJ databases">
        <authorList>
            <person name="Ma L."/>
            <person name="Liu K.-W."/>
            <person name="Li Z."/>
            <person name="Hsiao Y.-Y."/>
            <person name="Qi Y."/>
            <person name="Fu T."/>
            <person name="Tang G."/>
            <person name="Zhang D."/>
            <person name="Sun W.-H."/>
            <person name="Liu D.-K."/>
            <person name="Li Y."/>
            <person name="Chen G.-Z."/>
            <person name="Liu X.-D."/>
            <person name="Liao X.-Y."/>
            <person name="Jiang Y.-T."/>
            <person name="Yu X."/>
            <person name="Hao Y."/>
            <person name="Huang J."/>
            <person name="Zhao X.-W."/>
            <person name="Ke S."/>
            <person name="Chen Y.-Y."/>
            <person name="Wu W.-L."/>
            <person name="Hsu J.-L."/>
            <person name="Lin Y.-F."/>
            <person name="Huang M.-D."/>
            <person name="Li C.-Y."/>
            <person name="Huang L."/>
            <person name="Wang Z.-W."/>
            <person name="Zhao X."/>
            <person name="Zhong W.-Y."/>
            <person name="Peng D.-H."/>
            <person name="Ahmad S."/>
            <person name="Lan S."/>
            <person name="Zhang J.-S."/>
            <person name="Tsai W.-C."/>
            <person name="Van De Peer Y."/>
            <person name="Liu Z.-J."/>
        </authorList>
    </citation>
    <scope>NUCLEOTIDE SEQUENCE</scope>
    <source>
        <strain evidence="2">CP</strain>
        <tissue evidence="2">Leaves</tissue>
    </source>
</reference>
<gene>
    <name evidence="2" type="ORF">QJS10_CPB17g00832</name>
</gene>
<dbReference type="InterPro" id="IPR026960">
    <property type="entry name" value="RVT-Znf"/>
</dbReference>
<dbReference type="Pfam" id="PF13966">
    <property type="entry name" value="zf-RVT"/>
    <property type="match status" value="1"/>
</dbReference>
<evidence type="ECO:0000313" key="2">
    <source>
        <dbReference type="EMBL" id="KAK1293019.1"/>
    </source>
</evidence>
<dbReference type="PANTHER" id="PTHR33710:SF71">
    <property type="entry name" value="ENDONUCLEASE_EXONUCLEASE_PHOSPHATASE DOMAIN-CONTAINING PROTEIN"/>
    <property type="match status" value="1"/>
</dbReference>
<reference evidence="2" key="1">
    <citation type="journal article" date="2023" name="Nat. Commun.">
        <title>Diploid and tetraploid genomes of Acorus and the evolution of monocots.</title>
        <authorList>
            <person name="Ma L."/>
            <person name="Liu K.W."/>
            <person name="Li Z."/>
            <person name="Hsiao Y.Y."/>
            <person name="Qi Y."/>
            <person name="Fu T."/>
            <person name="Tang G.D."/>
            <person name="Zhang D."/>
            <person name="Sun W.H."/>
            <person name="Liu D.K."/>
            <person name="Li Y."/>
            <person name="Chen G.Z."/>
            <person name="Liu X.D."/>
            <person name="Liao X.Y."/>
            <person name="Jiang Y.T."/>
            <person name="Yu X."/>
            <person name="Hao Y."/>
            <person name="Huang J."/>
            <person name="Zhao X.W."/>
            <person name="Ke S."/>
            <person name="Chen Y.Y."/>
            <person name="Wu W.L."/>
            <person name="Hsu J.L."/>
            <person name="Lin Y.F."/>
            <person name="Huang M.D."/>
            <person name="Li C.Y."/>
            <person name="Huang L."/>
            <person name="Wang Z.W."/>
            <person name="Zhao X."/>
            <person name="Zhong W.Y."/>
            <person name="Peng D.H."/>
            <person name="Ahmad S."/>
            <person name="Lan S."/>
            <person name="Zhang J.S."/>
            <person name="Tsai W.C."/>
            <person name="Van de Peer Y."/>
            <person name="Liu Z.J."/>
        </authorList>
    </citation>
    <scope>NUCLEOTIDE SEQUENCE</scope>
    <source>
        <strain evidence="2">CP</strain>
    </source>
</reference>
<organism evidence="2 3">
    <name type="scientific">Acorus calamus</name>
    <name type="common">Sweet flag</name>
    <dbReference type="NCBI Taxonomy" id="4465"/>
    <lineage>
        <taxon>Eukaryota</taxon>
        <taxon>Viridiplantae</taxon>
        <taxon>Streptophyta</taxon>
        <taxon>Embryophyta</taxon>
        <taxon>Tracheophyta</taxon>
        <taxon>Spermatophyta</taxon>
        <taxon>Magnoliopsida</taxon>
        <taxon>Liliopsida</taxon>
        <taxon>Acoraceae</taxon>
        <taxon>Acorus</taxon>
    </lineage>
</organism>
<protein>
    <recommendedName>
        <fullName evidence="1">Reverse transcriptase zinc-binding domain-containing protein</fullName>
    </recommendedName>
</protein>
<evidence type="ECO:0000313" key="3">
    <source>
        <dbReference type="Proteomes" id="UP001180020"/>
    </source>
</evidence>
<comment type="caution">
    <text evidence="2">The sequence shown here is derived from an EMBL/GenBank/DDBJ whole genome shotgun (WGS) entry which is preliminary data.</text>
</comment>
<evidence type="ECO:0000259" key="1">
    <source>
        <dbReference type="Pfam" id="PF13966"/>
    </source>
</evidence>
<dbReference type="Gene3D" id="3.60.10.10">
    <property type="entry name" value="Endonuclease/exonuclease/phosphatase"/>
    <property type="match status" value="1"/>
</dbReference>
<dbReference type="AlphaFoldDB" id="A0AAV9CWZ0"/>
<dbReference type="Proteomes" id="UP001180020">
    <property type="component" value="Unassembled WGS sequence"/>
</dbReference>
<proteinExistence type="predicted"/>
<feature type="domain" description="Reverse transcriptase zinc-binding" evidence="1">
    <location>
        <begin position="155"/>
        <end position="243"/>
    </location>
</feature>
<name>A0AAV9CWZ0_ACOCL</name>
<dbReference type="SUPFAM" id="SSF56219">
    <property type="entry name" value="DNase I-like"/>
    <property type="match status" value="1"/>
</dbReference>
<dbReference type="EMBL" id="JAUJYO010000017">
    <property type="protein sequence ID" value="KAK1293019.1"/>
    <property type="molecule type" value="Genomic_DNA"/>
</dbReference>
<keyword evidence="3" id="KW-1185">Reference proteome</keyword>
<accession>A0AAV9CWZ0</accession>
<sequence>MRSAMNRFSEWIDEEGLLDLPLANHAYTWSNMRADPTLVRLDRVLICPDWEERFPLCSASGLPRTTSDHCPILLRSLDPTVKRSPFRFENWWLEHNDLQMWEMASSEGHWNLNLRRISTEDQVAEVARMLEVLHPTAPGRAEDKLYWGGNKSEIYSVKSGYRWWMRNSPGITTMFIKTPTIWKWKIPLKVKIFLWLALQQRILTKTYRAKWRPEEDTTCVMCHNDPETTEHLLCTCLAMALVWRRVAVMSSSQCAFSNLEELWERLSKCPSLGASGAHARVAQQNIPVMIWATWLERNGVIFKGQRFHVENVWESMMALLRDWGVTLAGASSVGMDEATFVVIA</sequence>
<dbReference type="PANTHER" id="PTHR33710">
    <property type="entry name" value="BNAC02G09200D PROTEIN"/>
    <property type="match status" value="1"/>
</dbReference>
<dbReference type="InterPro" id="IPR036691">
    <property type="entry name" value="Endo/exonu/phosph_ase_sf"/>
</dbReference>